<dbReference type="GO" id="GO:0046872">
    <property type="term" value="F:metal ion binding"/>
    <property type="evidence" value="ECO:0007669"/>
    <property type="project" value="UniProtKB-KW"/>
</dbReference>
<dbReference type="AlphaFoldDB" id="A0A212JYD2"/>
<dbReference type="Pfam" id="PF17179">
    <property type="entry name" value="Fer4_22"/>
    <property type="match status" value="1"/>
</dbReference>
<name>A0A212JYD2_9BACT</name>
<gene>
    <name evidence="5" type="ORF">KM92DES2_11922</name>
</gene>
<dbReference type="InterPro" id="IPR017900">
    <property type="entry name" value="4Fe4S_Fe_S_CS"/>
</dbReference>
<feature type="domain" description="4Fe-4S ferredoxin-type" evidence="4">
    <location>
        <begin position="316"/>
        <end position="344"/>
    </location>
</feature>
<keyword evidence="2" id="KW-0408">Iron</keyword>
<keyword evidence="3" id="KW-0411">Iron-sulfur</keyword>
<evidence type="ECO:0000256" key="3">
    <source>
        <dbReference type="ARBA" id="ARBA00023014"/>
    </source>
</evidence>
<proteinExistence type="predicted"/>
<dbReference type="RefSeq" id="WP_306666369.1">
    <property type="nucleotide sequence ID" value="NZ_LT598928.1"/>
</dbReference>
<dbReference type="GO" id="GO:0051536">
    <property type="term" value="F:iron-sulfur cluster binding"/>
    <property type="evidence" value="ECO:0007669"/>
    <property type="project" value="UniProtKB-KW"/>
</dbReference>
<protein>
    <recommendedName>
        <fullName evidence="4">4Fe-4S ferredoxin-type domain-containing protein</fullName>
    </recommendedName>
</protein>
<dbReference type="SUPFAM" id="SSF54862">
    <property type="entry name" value="4Fe-4S ferredoxins"/>
    <property type="match status" value="1"/>
</dbReference>
<dbReference type="InterPro" id="IPR017896">
    <property type="entry name" value="4Fe4S_Fe-S-bd"/>
</dbReference>
<evidence type="ECO:0000256" key="1">
    <source>
        <dbReference type="ARBA" id="ARBA00022723"/>
    </source>
</evidence>
<feature type="domain" description="4Fe-4S ferredoxin-type" evidence="4">
    <location>
        <begin position="234"/>
        <end position="265"/>
    </location>
</feature>
<dbReference type="EMBL" id="FLUP01000001">
    <property type="protein sequence ID" value="SBW04417.1"/>
    <property type="molecule type" value="Genomic_DNA"/>
</dbReference>
<organism evidence="5">
    <name type="scientific">uncultured Desulfovibrio sp</name>
    <dbReference type="NCBI Taxonomy" id="167968"/>
    <lineage>
        <taxon>Bacteria</taxon>
        <taxon>Pseudomonadati</taxon>
        <taxon>Thermodesulfobacteriota</taxon>
        <taxon>Desulfovibrionia</taxon>
        <taxon>Desulfovibrionales</taxon>
        <taxon>Desulfovibrionaceae</taxon>
        <taxon>Desulfovibrio</taxon>
        <taxon>environmental samples</taxon>
    </lineage>
</organism>
<accession>A0A212JYD2</accession>
<evidence type="ECO:0000259" key="4">
    <source>
        <dbReference type="PROSITE" id="PS51379"/>
    </source>
</evidence>
<sequence>MSMIRFVTPDGLPAFLAYLSQNGRRVLVPVEKPANKRSVVFEPWQEGKPFTLEKATVPAKEAVLPQCETLVRYKKTKDPENLERVTMSLDDKPEAQPTVVFACRPCDARGYAVLDRPYLKGPYADPYYKARRDQLTVVTLTCGSGCNTCFCHWVGGGPTSPEGSDVLMTEIEGGYVLQGITPKGEELLAASSLSEGAELFPKAEAARKEAWASLVPAPNIKNAPEKVAARFNDTQFWQDQTDRCLSCGACTYFCPTCYCFTITDEGEGLSEKGGRRLRSWDNCMSSLFTREASGHNPRMLKAFRMRNRVSHKYSTYPENWGSFSCSGCGRCISNCPVCLDIRSIVLAAIEDGNDDKKSTDK</sequence>
<dbReference type="PROSITE" id="PS00198">
    <property type="entry name" value="4FE4S_FER_1"/>
    <property type="match status" value="2"/>
</dbReference>
<dbReference type="PROSITE" id="PS51379">
    <property type="entry name" value="4FE4S_FER_2"/>
    <property type="match status" value="2"/>
</dbReference>
<keyword evidence="1" id="KW-0479">Metal-binding</keyword>
<dbReference type="PANTHER" id="PTHR40447">
    <property type="entry name" value="ANAEROBIC SULFITE REDUCTASE SUBUNIT A"/>
    <property type="match status" value="1"/>
</dbReference>
<evidence type="ECO:0000313" key="5">
    <source>
        <dbReference type="EMBL" id="SBW04417.1"/>
    </source>
</evidence>
<reference evidence="5" key="1">
    <citation type="submission" date="2016-04" db="EMBL/GenBank/DDBJ databases">
        <authorList>
            <person name="Evans L.H."/>
            <person name="Alamgir A."/>
            <person name="Owens N."/>
            <person name="Weber N.D."/>
            <person name="Virtaneva K."/>
            <person name="Barbian K."/>
            <person name="Babar A."/>
            <person name="Rosenke K."/>
        </authorList>
    </citation>
    <scope>NUCLEOTIDE SEQUENCE</scope>
    <source>
        <strain evidence="5">92-2</strain>
    </source>
</reference>
<dbReference type="PANTHER" id="PTHR40447:SF1">
    <property type="entry name" value="ANAEROBIC SULFITE REDUCTASE SUBUNIT A"/>
    <property type="match status" value="1"/>
</dbReference>
<evidence type="ECO:0000256" key="2">
    <source>
        <dbReference type="ARBA" id="ARBA00023004"/>
    </source>
</evidence>